<dbReference type="RefSeq" id="WP_271634192.1">
    <property type="nucleotide sequence ID" value="NZ_CP094970.1"/>
</dbReference>
<protein>
    <submittedName>
        <fullName evidence="4">DUF3488 and transglutaminase-like domain-containing protein</fullName>
    </submittedName>
</protein>
<dbReference type="Gene3D" id="3.10.620.30">
    <property type="match status" value="1"/>
</dbReference>
<name>A0AA46THC1_9ACTN</name>
<dbReference type="SUPFAM" id="SSF54001">
    <property type="entry name" value="Cysteine proteinases"/>
    <property type="match status" value="1"/>
</dbReference>
<evidence type="ECO:0000256" key="2">
    <source>
        <dbReference type="SAM" id="Phobius"/>
    </source>
</evidence>
<feature type="transmembrane region" description="Helical" evidence="2">
    <location>
        <begin position="37"/>
        <end position="55"/>
    </location>
</feature>
<keyword evidence="2" id="KW-0472">Membrane</keyword>
<evidence type="ECO:0000256" key="1">
    <source>
        <dbReference type="SAM" id="MobiDB-lite"/>
    </source>
</evidence>
<dbReference type="InterPro" id="IPR052901">
    <property type="entry name" value="Bact_TGase-like"/>
</dbReference>
<proteinExistence type="predicted"/>
<feature type="region of interest" description="Disordered" evidence="1">
    <location>
        <begin position="255"/>
        <end position="289"/>
    </location>
</feature>
<sequence length="790" mass="84469">MKVHRDARDQARMALWIWLAALGGSFALAPLTESRAYVIVGFVSAGLVVLVGLGLRTVRTPWPLILLAELVALFWWAMLTYASDTTAFGLVPTGDTFREFDAILTDALDHAQQYAAPVPQDASLHALLAITVGLIAIAIDLLAGSLQHSPAVGLVFLAVYMAPVALLSGHVSLWFFVPGALAYVFLIAAEERSTITRWGRNISYADSTALAQSGGIYSSGLASAGRRVGFGAVALAVVVPLVVPTFSTNFFGSGGIDGGGQGPGGNGDVQLGDPMADMRRNLTGQSPRELVRMTGISEPSYVRLAALDSLSDAGWEPSQRGPKTQNATSGTPPFDPGRDPEVTTSTAAFDVKVSDDFDTTWLPTIYSPASFSDMDDDGSWLIDGVNLDVVAGDEDTSAAGIEYRLGVRYTHPTQAQLEAAGDTRDSQSFRPMLELPESTPAIVGQRADEVTEGEESDFDKAVAIQDWFRSTGGFTYSTAQASGSGMETIESFLKDDRVGYCEQFASAMAMMARSLGIPARVAVGFLDGEQNGDTYVFRGTDMHAWPELYLEGVGWTRFEPTPGQRTGAPPAFFEGSSDNANTDQTLGQSGNAKTPTDDSSPSANLDKVDATGGGGGNDDGGFPWMPVAVGALILALLVLLGFVPRTLRSIVRRRRWEAVSDPTRAAEAAWDELRDTVRDLRLPWPEGATPRATGRRLRPMIESRQHAVDGLNHLVLAVERARYAPSAEPTDLRDDVTAIGDALASRVSRRTRRKALWLPASLLGGVRLPWRTTGAGRGRGGQTELLALEE</sequence>
<dbReference type="InterPro" id="IPR021878">
    <property type="entry name" value="TgpA_N"/>
</dbReference>
<accession>A0AA46THC1</accession>
<dbReference type="AlphaFoldDB" id="A0AA46THC1"/>
<dbReference type="PANTHER" id="PTHR42736">
    <property type="entry name" value="PROTEIN-GLUTAMINE GAMMA-GLUTAMYLTRANSFERASE"/>
    <property type="match status" value="1"/>
</dbReference>
<dbReference type="InterPro" id="IPR038765">
    <property type="entry name" value="Papain-like_cys_pep_sf"/>
</dbReference>
<feature type="region of interest" description="Disordered" evidence="1">
    <location>
        <begin position="312"/>
        <end position="342"/>
    </location>
</feature>
<keyword evidence="2" id="KW-0812">Transmembrane</keyword>
<dbReference type="Pfam" id="PF11992">
    <property type="entry name" value="TgpA_N"/>
    <property type="match status" value="1"/>
</dbReference>
<reference evidence="4" key="1">
    <citation type="submission" date="2022-01" db="EMBL/GenBank/DDBJ databases">
        <title>Nocardioidaceae gen. sp. A5X3R13.</title>
        <authorList>
            <person name="Lopez Marin M.A."/>
            <person name="Uhlik O."/>
        </authorList>
    </citation>
    <scope>NUCLEOTIDE SEQUENCE</scope>
    <source>
        <strain evidence="4">A5X3R13</strain>
    </source>
</reference>
<feature type="compositionally biased region" description="Polar residues" evidence="1">
    <location>
        <begin position="321"/>
        <end position="331"/>
    </location>
</feature>
<dbReference type="Pfam" id="PF01841">
    <property type="entry name" value="Transglut_core"/>
    <property type="match status" value="1"/>
</dbReference>
<dbReference type="KEGG" id="sgrg:L0C25_23120"/>
<feature type="transmembrane region" description="Helical" evidence="2">
    <location>
        <begin position="62"/>
        <end position="82"/>
    </location>
</feature>
<dbReference type="EMBL" id="CP094970">
    <property type="protein sequence ID" value="UYM05364.1"/>
    <property type="molecule type" value="Genomic_DNA"/>
</dbReference>
<feature type="transmembrane region" description="Helical" evidence="2">
    <location>
        <begin position="150"/>
        <end position="167"/>
    </location>
</feature>
<dbReference type="SMART" id="SM00460">
    <property type="entry name" value="TGc"/>
    <property type="match status" value="1"/>
</dbReference>
<dbReference type="InterPro" id="IPR002931">
    <property type="entry name" value="Transglutaminase-like"/>
</dbReference>
<feature type="compositionally biased region" description="Gly residues" evidence="1">
    <location>
        <begin position="255"/>
        <end position="267"/>
    </location>
</feature>
<dbReference type="PANTHER" id="PTHR42736:SF1">
    <property type="entry name" value="PROTEIN-GLUTAMINE GAMMA-GLUTAMYLTRANSFERASE"/>
    <property type="match status" value="1"/>
</dbReference>
<feature type="region of interest" description="Disordered" evidence="1">
    <location>
        <begin position="560"/>
        <end position="614"/>
    </location>
</feature>
<feature type="transmembrane region" description="Helical" evidence="2">
    <location>
        <begin position="124"/>
        <end position="143"/>
    </location>
</feature>
<keyword evidence="2" id="KW-1133">Transmembrane helix</keyword>
<gene>
    <name evidence="4" type="ORF">L0C25_23120</name>
</gene>
<dbReference type="Proteomes" id="UP001164390">
    <property type="component" value="Chromosome"/>
</dbReference>
<feature type="domain" description="Transglutaminase-like" evidence="3">
    <location>
        <begin position="493"/>
        <end position="562"/>
    </location>
</feature>
<feature type="transmembrane region" description="Helical" evidence="2">
    <location>
        <begin position="624"/>
        <end position="643"/>
    </location>
</feature>
<feature type="compositionally biased region" description="Polar residues" evidence="1">
    <location>
        <begin position="576"/>
        <end position="603"/>
    </location>
</feature>
<evidence type="ECO:0000313" key="4">
    <source>
        <dbReference type="EMBL" id="UYM05364.1"/>
    </source>
</evidence>
<organism evidence="4 5">
    <name type="scientific">Solicola gregarius</name>
    <dbReference type="NCBI Taxonomy" id="2908642"/>
    <lineage>
        <taxon>Bacteria</taxon>
        <taxon>Bacillati</taxon>
        <taxon>Actinomycetota</taxon>
        <taxon>Actinomycetes</taxon>
        <taxon>Propionibacteriales</taxon>
        <taxon>Nocardioidaceae</taxon>
        <taxon>Solicola</taxon>
    </lineage>
</organism>
<evidence type="ECO:0000313" key="5">
    <source>
        <dbReference type="Proteomes" id="UP001164390"/>
    </source>
</evidence>
<evidence type="ECO:0000259" key="3">
    <source>
        <dbReference type="SMART" id="SM00460"/>
    </source>
</evidence>
<keyword evidence="5" id="KW-1185">Reference proteome</keyword>